<comment type="similarity">
    <text evidence="3">Belongs to the glucosamine/galactosamine-6-phosphate isomerase family. NagB subfamily.</text>
</comment>
<evidence type="ECO:0000256" key="3">
    <source>
        <dbReference type="HAMAP-Rule" id="MF_01241"/>
    </source>
</evidence>
<dbReference type="InterPro" id="IPR037171">
    <property type="entry name" value="NagB/RpiA_transferase-like"/>
</dbReference>
<evidence type="ECO:0000256" key="1">
    <source>
        <dbReference type="ARBA" id="ARBA00022801"/>
    </source>
</evidence>
<dbReference type="GO" id="GO:0004342">
    <property type="term" value="F:glucosamine-6-phosphate deaminase activity"/>
    <property type="evidence" value="ECO:0007669"/>
    <property type="project" value="UniProtKB-EC"/>
</dbReference>
<dbReference type="CDD" id="cd01399">
    <property type="entry name" value="GlcN6P_deaminase"/>
    <property type="match status" value="1"/>
</dbReference>
<sequence>MDIITAPSYEAMSEAAANQIIDLVKLNPHSVLGLATGGTPTKMYELLIKDHLAHHTSYKNVTSFNLDEYAGLKKDHPNSYFSYMNQTLFMHLDIQQQHTFIPNGIAESLEKECARYDQLLQDMGPIDLQVLGLGENGHIGFNEPGTSFESETHIVRLTESTRHANARFFGSMDEVPTHAVTMGIKSIMKAKEILLLVSGKNKKNALERLLDGPVSEDFPASILKKHPKVKIIADKSAYSRTNIIA</sequence>
<evidence type="ECO:0000256" key="2">
    <source>
        <dbReference type="ARBA" id="ARBA00023277"/>
    </source>
</evidence>
<comment type="caution">
    <text evidence="3">Lacks conserved residue(s) required for the propagation of feature annotation.</text>
</comment>
<dbReference type="Proteomes" id="UP000737402">
    <property type="component" value="Unassembled WGS sequence"/>
</dbReference>
<dbReference type="EC" id="3.5.99.6" evidence="3"/>
<accession>A0ABS2P5B8</accession>
<dbReference type="EMBL" id="JAFBED010000014">
    <property type="protein sequence ID" value="MBM7622128.1"/>
    <property type="molecule type" value="Genomic_DNA"/>
</dbReference>
<dbReference type="InterPro" id="IPR006148">
    <property type="entry name" value="Glc/Gal-6P_isomerase"/>
</dbReference>
<protein>
    <recommendedName>
        <fullName evidence="3">Glucosamine-6-phosphate deaminase</fullName>
        <ecNumber evidence="3">3.5.99.6</ecNumber>
    </recommendedName>
    <alternativeName>
        <fullName evidence="3">GlcN6P deaminase</fullName>
        <shortName evidence="3">GNPDA</shortName>
    </alternativeName>
    <alternativeName>
        <fullName evidence="3">Glucosamine-6-phosphate isomerase</fullName>
    </alternativeName>
</protein>
<evidence type="ECO:0000313" key="6">
    <source>
        <dbReference type="Proteomes" id="UP000737402"/>
    </source>
</evidence>
<dbReference type="Pfam" id="PF01182">
    <property type="entry name" value="Glucosamine_iso"/>
    <property type="match status" value="1"/>
</dbReference>
<keyword evidence="2 3" id="KW-0119">Carbohydrate metabolism</keyword>
<dbReference type="SUPFAM" id="SSF100950">
    <property type="entry name" value="NagB/RpiA/CoA transferase-like"/>
    <property type="match status" value="1"/>
</dbReference>
<evidence type="ECO:0000259" key="4">
    <source>
        <dbReference type="Pfam" id="PF01182"/>
    </source>
</evidence>
<comment type="function">
    <text evidence="3">Catalyzes the reversible isomerization-deamination of glucosamine 6-phosphate (GlcN6P) to form fructose 6-phosphate (Fru6P) and ammonium ion.</text>
</comment>
<organism evidence="5 6">
    <name type="scientific">Sutcliffiella tianshenii</name>
    <dbReference type="NCBI Taxonomy" id="1463404"/>
    <lineage>
        <taxon>Bacteria</taxon>
        <taxon>Bacillati</taxon>
        <taxon>Bacillota</taxon>
        <taxon>Bacilli</taxon>
        <taxon>Bacillales</taxon>
        <taxon>Bacillaceae</taxon>
        <taxon>Sutcliffiella</taxon>
    </lineage>
</organism>
<feature type="domain" description="Glucosamine/galactosamine-6-phosphate isomerase" evidence="4">
    <location>
        <begin position="10"/>
        <end position="226"/>
    </location>
</feature>
<comment type="caution">
    <text evidence="5">The sequence shown here is derived from an EMBL/GenBank/DDBJ whole genome shotgun (WGS) entry which is preliminary data.</text>
</comment>
<keyword evidence="6" id="KW-1185">Reference proteome</keyword>
<feature type="active site" description="Proton acceptor; for ring-opening step" evidence="3">
    <location>
        <position position="138"/>
    </location>
</feature>
<evidence type="ECO:0000313" key="5">
    <source>
        <dbReference type="EMBL" id="MBM7622128.1"/>
    </source>
</evidence>
<dbReference type="InterPro" id="IPR004547">
    <property type="entry name" value="Glucosamine6P_isomerase"/>
</dbReference>
<dbReference type="NCBIfam" id="TIGR00502">
    <property type="entry name" value="nagB"/>
    <property type="match status" value="1"/>
</dbReference>
<comment type="pathway">
    <text evidence="3">Amino-sugar metabolism; N-acetylneuraminate degradation; D-fructose 6-phosphate from N-acetylneuraminate: step 5/5.</text>
</comment>
<dbReference type="InterPro" id="IPR018321">
    <property type="entry name" value="Glucosamine6P_isomerase_CS"/>
</dbReference>
<feature type="active site" description="Proton acceptor; for enolization step" evidence="3">
    <location>
        <position position="67"/>
    </location>
</feature>
<dbReference type="RefSeq" id="WP_204419461.1">
    <property type="nucleotide sequence ID" value="NZ_JAFBED010000014.1"/>
</dbReference>
<gene>
    <name evidence="3" type="primary">nagB</name>
    <name evidence="5" type="ORF">JOC95_004039</name>
</gene>
<dbReference type="PROSITE" id="PS01161">
    <property type="entry name" value="GLC_GALNAC_ISOMERASE"/>
    <property type="match status" value="1"/>
</dbReference>
<dbReference type="PANTHER" id="PTHR11280">
    <property type="entry name" value="GLUCOSAMINE-6-PHOSPHATE ISOMERASE"/>
    <property type="match status" value="1"/>
</dbReference>
<proteinExistence type="inferred from homology"/>
<comment type="catalytic activity">
    <reaction evidence="3">
        <text>alpha-D-glucosamine 6-phosphate + H2O = beta-D-fructose 6-phosphate + NH4(+)</text>
        <dbReference type="Rhea" id="RHEA:12172"/>
        <dbReference type="ChEBI" id="CHEBI:15377"/>
        <dbReference type="ChEBI" id="CHEBI:28938"/>
        <dbReference type="ChEBI" id="CHEBI:57634"/>
        <dbReference type="ChEBI" id="CHEBI:75989"/>
        <dbReference type="EC" id="3.5.99.6"/>
    </reaction>
</comment>
<feature type="active site" description="For ring-opening step" evidence="3">
    <location>
        <position position="143"/>
    </location>
</feature>
<reference evidence="5 6" key="1">
    <citation type="submission" date="2021-01" db="EMBL/GenBank/DDBJ databases">
        <title>Genomic Encyclopedia of Type Strains, Phase IV (KMG-IV): sequencing the most valuable type-strain genomes for metagenomic binning, comparative biology and taxonomic classification.</title>
        <authorList>
            <person name="Goeker M."/>
        </authorList>
    </citation>
    <scope>NUCLEOTIDE SEQUENCE [LARGE SCALE GENOMIC DNA]</scope>
    <source>
        <strain evidence="5 6">DSM 25879</strain>
    </source>
</reference>
<dbReference type="PANTHER" id="PTHR11280:SF5">
    <property type="entry name" value="GLUCOSAMINE-6-PHOSPHATE ISOMERASE"/>
    <property type="match status" value="1"/>
</dbReference>
<feature type="active site" description="For ring-opening step" evidence="3">
    <location>
        <position position="136"/>
    </location>
</feature>
<name>A0ABS2P5B8_9BACI</name>
<dbReference type="Gene3D" id="3.40.50.1360">
    <property type="match status" value="1"/>
</dbReference>
<keyword evidence="1 3" id="KW-0378">Hydrolase</keyword>
<dbReference type="HAMAP" id="MF_01241">
    <property type="entry name" value="GlcN6P_deamin"/>
    <property type="match status" value="1"/>
</dbReference>